<evidence type="ECO:0000256" key="6">
    <source>
        <dbReference type="ARBA" id="ARBA00023004"/>
    </source>
</evidence>
<sequence>MTPPVEQLIAQTTSELVQIDLTPRKPAAKPAWLKAKAPMGETFHNLKKMARELNLHTVCESAQCPNIGECWNQKSATFMMLGNLCTRRCGFCAVPKGKPEPIDFDEPRRVAYAVAQLGLAHAVITSVNRDDNNVGAARAFVSVIEEIRMQAPGCRVEVLTPDFQGNEEALRMVVAARPEILNHNIETVPRLYRVAKSGGRYEKSLRFLQHAKELAAEMFSDRVGDQIVTKTGIIVGMGEEMHELLAVFRDLADRKVDILTIGQYLRPSRDHLPMARYYTPEEFAFLKHEAVGMGFKHVESGPLVRSSYHAQEQAESTGLTVSNSTLIRTEQR</sequence>
<dbReference type="Gene3D" id="3.20.20.70">
    <property type="entry name" value="Aldolase class I"/>
    <property type="match status" value="1"/>
</dbReference>
<feature type="binding site" evidence="9">
    <location>
        <position position="59"/>
    </location>
    <ligand>
        <name>[4Fe-4S] cluster</name>
        <dbReference type="ChEBI" id="CHEBI:49883"/>
        <label>1</label>
    </ligand>
</feature>
<comment type="similarity">
    <text evidence="9">Belongs to the radical SAM superfamily. Lipoyl synthase family.</text>
</comment>
<evidence type="ECO:0000256" key="1">
    <source>
        <dbReference type="ARBA" id="ARBA00022485"/>
    </source>
</evidence>
<dbReference type="RefSeq" id="WP_183974126.1">
    <property type="nucleotide sequence ID" value="NZ_JACHEB010000002.1"/>
</dbReference>
<dbReference type="InterPro" id="IPR006638">
    <property type="entry name" value="Elp3/MiaA/NifB-like_rSAM"/>
</dbReference>
<dbReference type="PANTHER" id="PTHR10949:SF0">
    <property type="entry name" value="LIPOYL SYNTHASE, MITOCHONDRIAL"/>
    <property type="match status" value="1"/>
</dbReference>
<keyword evidence="2 9" id="KW-0963">Cytoplasm</keyword>
<evidence type="ECO:0000256" key="7">
    <source>
        <dbReference type="ARBA" id="ARBA00023014"/>
    </source>
</evidence>
<evidence type="ECO:0000313" key="12">
    <source>
        <dbReference type="Proteomes" id="UP000535182"/>
    </source>
</evidence>
<dbReference type="HAMAP" id="MF_00206">
    <property type="entry name" value="Lipoyl_synth"/>
    <property type="match status" value="1"/>
</dbReference>
<evidence type="ECO:0000256" key="8">
    <source>
        <dbReference type="ARBA" id="ARBA00047326"/>
    </source>
</evidence>
<evidence type="ECO:0000313" key="11">
    <source>
        <dbReference type="EMBL" id="MBB5327436.1"/>
    </source>
</evidence>
<dbReference type="GO" id="GO:0016992">
    <property type="term" value="F:lipoate synthase activity"/>
    <property type="evidence" value="ECO:0007669"/>
    <property type="project" value="UniProtKB-UniRule"/>
</dbReference>
<evidence type="ECO:0000256" key="2">
    <source>
        <dbReference type="ARBA" id="ARBA00022490"/>
    </source>
</evidence>
<dbReference type="Pfam" id="PF16881">
    <property type="entry name" value="LIAS_N"/>
    <property type="match status" value="1"/>
</dbReference>
<dbReference type="FunFam" id="3.20.20.70:FF:000040">
    <property type="entry name" value="Lipoyl synthase"/>
    <property type="match status" value="1"/>
</dbReference>
<feature type="binding site" evidence="9">
    <location>
        <position position="64"/>
    </location>
    <ligand>
        <name>[4Fe-4S] cluster</name>
        <dbReference type="ChEBI" id="CHEBI:49883"/>
        <label>1</label>
    </ligand>
</feature>
<evidence type="ECO:0000256" key="9">
    <source>
        <dbReference type="HAMAP-Rule" id="MF_00206"/>
    </source>
</evidence>
<dbReference type="InterPro" id="IPR013785">
    <property type="entry name" value="Aldolase_TIM"/>
</dbReference>
<dbReference type="SMART" id="SM00729">
    <property type="entry name" value="Elp3"/>
    <property type="match status" value="1"/>
</dbReference>
<dbReference type="CDD" id="cd01335">
    <property type="entry name" value="Radical_SAM"/>
    <property type="match status" value="1"/>
</dbReference>
<feature type="binding site" evidence="9">
    <location>
        <position position="307"/>
    </location>
    <ligand>
        <name>[4Fe-4S] cluster</name>
        <dbReference type="ChEBI" id="CHEBI:49883"/>
        <label>1</label>
    </ligand>
</feature>
<comment type="caution">
    <text evidence="11">The sequence shown here is derived from an EMBL/GenBank/DDBJ whole genome shotgun (WGS) entry which is preliminary data.</text>
</comment>
<dbReference type="GO" id="GO:0051539">
    <property type="term" value="F:4 iron, 4 sulfur cluster binding"/>
    <property type="evidence" value="ECO:0007669"/>
    <property type="project" value="UniProtKB-UniRule"/>
</dbReference>
<keyword evidence="6 9" id="KW-0408">Iron</keyword>
<gene>
    <name evidence="9" type="primary">lipA</name>
    <name evidence="11" type="ORF">HDF14_001041</name>
</gene>
<reference evidence="11 12" key="1">
    <citation type="submission" date="2020-08" db="EMBL/GenBank/DDBJ databases">
        <title>Genomic Encyclopedia of Type Strains, Phase IV (KMG-V): Genome sequencing to study the core and pangenomes of soil and plant-associated prokaryotes.</title>
        <authorList>
            <person name="Whitman W."/>
        </authorList>
    </citation>
    <scope>NUCLEOTIDE SEQUENCE [LARGE SCALE GENOMIC DNA]</scope>
    <source>
        <strain evidence="11 12">X5P2</strain>
    </source>
</reference>
<dbReference type="PIRSF" id="PIRSF005963">
    <property type="entry name" value="Lipoyl_synth"/>
    <property type="match status" value="1"/>
</dbReference>
<dbReference type="GO" id="GO:0005737">
    <property type="term" value="C:cytoplasm"/>
    <property type="evidence" value="ECO:0007669"/>
    <property type="project" value="UniProtKB-SubCell"/>
</dbReference>
<protein>
    <recommendedName>
        <fullName evidence="9">Lipoyl synthase</fullName>
        <ecNumber evidence="9">2.8.1.8</ecNumber>
    </recommendedName>
    <alternativeName>
        <fullName evidence="9">Lip-syn</fullName>
        <shortName evidence="9">LS</shortName>
    </alternativeName>
    <alternativeName>
        <fullName evidence="9">Lipoate synthase</fullName>
    </alternativeName>
    <alternativeName>
        <fullName evidence="9">Lipoic acid synthase</fullName>
    </alternativeName>
    <alternativeName>
        <fullName evidence="9">Sulfur insertion protein LipA</fullName>
    </alternativeName>
</protein>
<comment type="catalytic activity">
    <reaction evidence="8 9">
        <text>[[Fe-S] cluster scaffold protein carrying a second [4Fe-4S](2+) cluster] + N(6)-octanoyl-L-lysyl-[protein] + 2 oxidized [2Fe-2S]-[ferredoxin] + 2 S-adenosyl-L-methionine + 4 H(+) = [[Fe-S] cluster scaffold protein] + N(6)-[(R)-dihydrolipoyl]-L-lysyl-[protein] + 4 Fe(3+) + 2 hydrogen sulfide + 2 5'-deoxyadenosine + 2 L-methionine + 2 reduced [2Fe-2S]-[ferredoxin]</text>
        <dbReference type="Rhea" id="RHEA:16585"/>
        <dbReference type="Rhea" id="RHEA-COMP:9928"/>
        <dbReference type="Rhea" id="RHEA-COMP:10000"/>
        <dbReference type="Rhea" id="RHEA-COMP:10001"/>
        <dbReference type="Rhea" id="RHEA-COMP:10475"/>
        <dbReference type="Rhea" id="RHEA-COMP:14568"/>
        <dbReference type="Rhea" id="RHEA-COMP:14569"/>
        <dbReference type="ChEBI" id="CHEBI:15378"/>
        <dbReference type="ChEBI" id="CHEBI:17319"/>
        <dbReference type="ChEBI" id="CHEBI:29034"/>
        <dbReference type="ChEBI" id="CHEBI:29919"/>
        <dbReference type="ChEBI" id="CHEBI:33722"/>
        <dbReference type="ChEBI" id="CHEBI:33737"/>
        <dbReference type="ChEBI" id="CHEBI:33738"/>
        <dbReference type="ChEBI" id="CHEBI:57844"/>
        <dbReference type="ChEBI" id="CHEBI:59789"/>
        <dbReference type="ChEBI" id="CHEBI:78809"/>
        <dbReference type="ChEBI" id="CHEBI:83100"/>
        <dbReference type="EC" id="2.8.1.8"/>
    </reaction>
</comment>
<accession>A0A9X0QBC8</accession>
<comment type="function">
    <text evidence="9">Catalyzes the radical-mediated insertion of two sulfur atoms into the C-6 and C-8 positions of the octanoyl moiety bound to the lipoyl domains of lipoate-dependent enzymes, thereby converting the octanoylated domains into lipoylated derivatives.</text>
</comment>
<feature type="binding site" evidence="9">
    <location>
        <position position="70"/>
    </location>
    <ligand>
        <name>[4Fe-4S] cluster</name>
        <dbReference type="ChEBI" id="CHEBI:49883"/>
        <label>1</label>
    </ligand>
</feature>
<dbReference type="InterPro" id="IPR031691">
    <property type="entry name" value="LIAS_N"/>
</dbReference>
<evidence type="ECO:0000256" key="4">
    <source>
        <dbReference type="ARBA" id="ARBA00022691"/>
    </source>
</evidence>
<dbReference type="SFLD" id="SFLDG01058">
    <property type="entry name" value="lipoyl_synthase_like"/>
    <property type="match status" value="1"/>
</dbReference>
<dbReference type="EMBL" id="JACHEB010000002">
    <property type="protein sequence ID" value="MBB5327436.1"/>
    <property type="molecule type" value="Genomic_DNA"/>
</dbReference>
<feature type="binding site" evidence="9">
    <location>
        <position position="89"/>
    </location>
    <ligand>
        <name>[4Fe-4S] cluster</name>
        <dbReference type="ChEBI" id="CHEBI:49883"/>
        <label>2</label>
        <note>4Fe-4S-S-AdoMet</note>
    </ligand>
</feature>
<dbReference type="Pfam" id="PF04055">
    <property type="entry name" value="Radical_SAM"/>
    <property type="match status" value="1"/>
</dbReference>
<dbReference type="InterPro" id="IPR058240">
    <property type="entry name" value="rSAM_sf"/>
</dbReference>
<feature type="domain" description="Radical SAM core" evidence="10">
    <location>
        <begin position="71"/>
        <end position="296"/>
    </location>
</feature>
<dbReference type="NCBIfam" id="NF009544">
    <property type="entry name" value="PRK12928.1"/>
    <property type="match status" value="1"/>
</dbReference>
<dbReference type="InterPro" id="IPR003698">
    <property type="entry name" value="Lipoyl_synth"/>
</dbReference>
<evidence type="ECO:0000256" key="5">
    <source>
        <dbReference type="ARBA" id="ARBA00022723"/>
    </source>
</evidence>
<dbReference type="PANTHER" id="PTHR10949">
    <property type="entry name" value="LIPOYL SYNTHASE"/>
    <property type="match status" value="1"/>
</dbReference>
<comment type="subcellular location">
    <subcellularLocation>
        <location evidence="9">Cytoplasm</location>
    </subcellularLocation>
</comment>
<evidence type="ECO:0000256" key="3">
    <source>
        <dbReference type="ARBA" id="ARBA00022679"/>
    </source>
</evidence>
<feature type="binding site" evidence="9">
    <location>
        <position position="85"/>
    </location>
    <ligand>
        <name>[4Fe-4S] cluster</name>
        <dbReference type="ChEBI" id="CHEBI:49883"/>
        <label>2</label>
        <note>4Fe-4S-S-AdoMet</note>
    </ligand>
</feature>
<dbReference type="SFLD" id="SFLDS00029">
    <property type="entry name" value="Radical_SAM"/>
    <property type="match status" value="1"/>
</dbReference>
<name>A0A9X0QBC8_9BACT</name>
<keyword evidence="4 9" id="KW-0949">S-adenosyl-L-methionine</keyword>
<dbReference type="SFLD" id="SFLDF00271">
    <property type="entry name" value="lipoyl_synthase"/>
    <property type="match status" value="1"/>
</dbReference>
<dbReference type="AlphaFoldDB" id="A0A9X0QBC8"/>
<dbReference type="SUPFAM" id="SSF102114">
    <property type="entry name" value="Radical SAM enzymes"/>
    <property type="match status" value="1"/>
</dbReference>
<dbReference type="InterPro" id="IPR007197">
    <property type="entry name" value="rSAM"/>
</dbReference>
<keyword evidence="1 9" id="KW-0004">4Fe-4S</keyword>
<comment type="pathway">
    <text evidence="9">Protein modification; protein lipoylation via endogenous pathway; protein N(6)-(lipoyl)lysine from octanoyl-[acyl-carrier-protein]: step 2/2.</text>
</comment>
<comment type="cofactor">
    <cofactor evidence="9">
        <name>[4Fe-4S] cluster</name>
        <dbReference type="ChEBI" id="CHEBI:49883"/>
    </cofactor>
    <text evidence="9">Binds 2 [4Fe-4S] clusters per subunit. One cluster is coordinated with 3 cysteines and an exchangeable S-adenosyl-L-methionine.</text>
</comment>
<proteinExistence type="inferred from homology"/>
<evidence type="ECO:0000259" key="10">
    <source>
        <dbReference type="PROSITE" id="PS51918"/>
    </source>
</evidence>
<dbReference type="GO" id="GO:0046872">
    <property type="term" value="F:metal ion binding"/>
    <property type="evidence" value="ECO:0007669"/>
    <property type="project" value="UniProtKB-KW"/>
</dbReference>
<organism evidence="11 12">
    <name type="scientific">Tunturiibacter gelidiferens</name>
    <dbReference type="NCBI Taxonomy" id="3069689"/>
    <lineage>
        <taxon>Bacteria</taxon>
        <taxon>Pseudomonadati</taxon>
        <taxon>Acidobacteriota</taxon>
        <taxon>Terriglobia</taxon>
        <taxon>Terriglobales</taxon>
        <taxon>Acidobacteriaceae</taxon>
        <taxon>Tunturiibacter</taxon>
    </lineage>
</organism>
<dbReference type="PROSITE" id="PS51918">
    <property type="entry name" value="RADICAL_SAM"/>
    <property type="match status" value="1"/>
</dbReference>
<keyword evidence="3 9" id="KW-0808">Transferase</keyword>
<feature type="binding site" evidence="9">
    <location>
        <position position="92"/>
    </location>
    <ligand>
        <name>[4Fe-4S] cluster</name>
        <dbReference type="ChEBI" id="CHEBI:49883"/>
        <label>2</label>
        <note>4Fe-4S-S-AdoMet</note>
    </ligand>
</feature>
<dbReference type="NCBIfam" id="TIGR00510">
    <property type="entry name" value="lipA"/>
    <property type="match status" value="1"/>
</dbReference>
<keyword evidence="7 9" id="KW-0411">Iron-sulfur</keyword>
<keyword evidence="12" id="KW-1185">Reference proteome</keyword>
<dbReference type="EC" id="2.8.1.8" evidence="9"/>
<dbReference type="GO" id="GO:0009249">
    <property type="term" value="P:protein lipoylation"/>
    <property type="evidence" value="ECO:0007669"/>
    <property type="project" value="UniProtKB-UniRule"/>
</dbReference>
<dbReference type="Proteomes" id="UP000535182">
    <property type="component" value="Unassembled WGS sequence"/>
</dbReference>
<dbReference type="NCBIfam" id="NF004019">
    <property type="entry name" value="PRK05481.1"/>
    <property type="match status" value="1"/>
</dbReference>
<keyword evidence="5 9" id="KW-0479">Metal-binding</keyword>